<proteinExistence type="predicted"/>
<dbReference type="SUPFAM" id="SSF81301">
    <property type="entry name" value="Nucleotidyltransferase"/>
    <property type="match status" value="1"/>
</dbReference>
<evidence type="ECO:0000259" key="2">
    <source>
        <dbReference type="Pfam" id="PF01909"/>
    </source>
</evidence>
<evidence type="ECO:0000313" key="3">
    <source>
        <dbReference type="EMBL" id="GGU55335.1"/>
    </source>
</evidence>
<reference evidence="3" key="1">
    <citation type="journal article" date="2014" name="Int. J. Syst. Evol. Microbiol.">
        <title>Complete genome sequence of Corynebacterium casei LMG S-19264T (=DSM 44701T), isolated from a smear-ripened cheese.</title>
        <authorList>
            <consortium name="US DOE Joint Genome Institute (JGI-PGF)"/>
            <person name="Walter F."/>
            <person name="Albersmeier A."/>
            <person name="Kalinowski J."/>
            <person name="Ruckert C."/>
        </authorList>
    </citation>
    <scope>NUCLEOTIDE SEQUENCE</scope>
    <source>
        <strain evidence="3">JCM 4136</strain>
    </source>
</reference>
<name>A0A8H9LKS2_9ACTN</name>
<feature type="domain" description="Polymerase nucleotidyl transferase" evidence="2">
    <location>
        <begin position="73"/>
        <end position="104"/>
    </location>
</feature>
<sequence>MRPARGRRYGAVGPDRAPAAASLRLSHPCGEDAMTGTGNGPRGGEGAECGDGAPVAWEPVVRMAEALTAVPGVRGVLLGGSRARGTHRPDSDWDLGVYYRGAPDLGRLAALASAAQGSPVQVAGPGGWGPWVNGGAWLRVDGVPVDWILRDLDRVERVWEDCRAGRYEVGVQPGHPLGFWSPGYAGEVAYGRVLADPAGELTALRHRVRVEPGYPEPLRRALAGAAWEAEFSVAAAAKSAPAGDALHVSLCLARAFGVLAQALHAHHRRWLLNEKGALAATAALPGTPEGFADRVTACLTALDPGAVGAAAGLVREVRGVLDA</sequence>
<reference evidence="3" key="2">
    <citation type="submission" date="2020-09" db="EMBL/GenBank/DDBJ databases">
        <authorList>
            <person name="Sun Q."/>
            <person name="Ohkuma M."/>
        </authorList>
    </citation>
    <scope>NUCLEOTIDE SEQUENCE</scope>
    <source>
        <strain evidence="3">JCM 4136</strain>
    </source>
</reference>
<gene>
    <name evidence="3" type="ORF">GCM10010227_05710</name>
</gene>
<dbReference type="InterPro" id="IPR002934">
    <property type="entry name" value="Polymerase_NTP_transf_dom"/>
</dbReference>
<evidence type="ECO:0000313" key="4">
    <source>
        <dbReference type="Proteomes" id="UP000660975"/>
    </source>
</evidence>
<dbReference type="AlphaFoldDB" id="A0A8H9LKS2"/>
<feature type="compositionally biased region" description="Gly residues" evidence="1">
    <location>
        <begin position="37"/>
        <end position="49"/>
    </location>
</feature>
<dbReference type="Gene3D" id="3.30.460.10">
    <property type="entry name" value="Beta Polymerase, domain 2"/>
    <property type="match status" value="1"/>
</dbReference>
<dbReference type="InterPro" id="IPR043519">
    <property type="entry name" value="NT_sf"/>
</dbReference>
<feature type="region of interest" description="Disordered" evidence="1">
    <location>
        <begin position="27"/>
        <end position="51"/>
    </location>
</feature>
<dbReference type="GO" id="GO:0016779">
    <property type="term" value="F:nucleotidyltransferase activity"/>
    <property type="evidence" value="ECO:0007669"/>
    <property type="project" value="InterPro"/>
</dbReference>
<comment type="caution">
    <text evidence="3">The sequence shown here is derived from an EMBL/GenBank/DDBJ whole genome shotgun (WGS) entry which is preliminary data.</text>
</comment>
<dbReference type="Proteomes" id="UP000660975">
    <property type="component" value="Unassembled WGS sequence"/>
</dbReference>
<evidence type="ECO:0000256" key="1">
    <source>
        <dbReference type="SAM" id="MobiDB-lite"/>
    </source>
</evidence>
<dbReference type="CDD" id="cd05403">
    <property type="entry name" value="NT_KNTase_like"/>
    <property type="match status" value="1"/>
</dbReference>
<dbReference type="EMBL" id="BMSC01000001">
    <property type="protein sequence ID" value="GGU55335.1"/>
    <property type="molecule type" value="Genomic_DNA"/>
</dbReference>
<organism evidence="3 4">
    <name type="scientific">Streptomyces gougerotii</name>
    <dbReference type="NCBI Taxonomy" id="53448"/>
    <lineage>
        <taxon>Bacteria</taxon>
        <taxon>Bacillati</taxon>
        <taxon>Actinomycetota</taxon>
        <taxon>Actinomycetes</taxon>
        <taxon>Kitasatosporales</taxon>
        <taxon>Streptomycetaceae</taxon>
        <taxon>Streptomyces</taxon>
        <taxon>Streptomyces diastaticus group</taxon>
    </lineage>
</organism>
<accession>A0A8H9LKS2</accession>
<dbReference type="Pfam" id="PF01909">
    <property type="entry name" value="NTP_transf_2"/>
    <property type="match status" value="1"/>
</dbReference>
<protein>
    <recommendedName>
        <fullName evidence="2">Polymerase nucleotidyl transferase domain-containing protein</fullName>
    </recommendedName>
</protein>